<dbReference type="Pfam" id="PF04991">
    <property type="entry name" value="LicD"/>
    <property type="match status" value="1"/>
</dbReference>
<dbReference type="PANTHER" id="PTHR43404:SF1">
    <property type="entry name" value="MNN4P"/>
    <property type="match status" value="1"/>
</dbReference>
<name>A0ABS7GEB0_9BACT</name>
<protein>
    <submittedName>
        <fullName evidence="3">LicD family protein</fullName>
    </submittedName>
</protein>
<dbReference type="Proteomes" id="UP000812961">
    <property type="component" value="Unassembled WGS sequence"/>
</dbReference>
<proteinExistence type="predicted"/>
<sequence>MIVYNIPLVNEQKIHGDILPSLKLEGDAPAIIHLSLQENLPSLEVNPTWHTTRYGFGLPQSDITNYLLHYRAWQSFAEREEEWCMIVEESVYLETSYQQIQEQISALSAGWDVYFPFDRLRIRNQEKEFTTNHNNSLRNPNRKEIYDFMPFLLGFYWGSSIYFLSKSGVAKLLQVREIRQRADDEIISLSARKQLNAFFDDVPWFRYEAQPKVKSIDRERDILHTILNTSRWSAETKSQIRTILALISETAAKLDIDLILQGGTHLGYIRHGGIMPWDDDVDIGIEEKHLDTFLQAIADHTPLRYNYQIEEASDTPFYKIWLDGGVPIDEHGHTFPFVDLWMYNRVGDDLVFKNNIVCPNSGKYPFQEVCFEGATLKMTANSLEVLDSRYRTWRSGIRVYNYYHSLERNLGFSLRVPVSVDENGRIILPA</sequence>
<dbReference type="PANTHER" id="PTHR43404">
    <property type="entry name" value="LIPOPOLYSACCHARIDE CHOLINEPHOSPHOTRANSFERASE LICD"/>
    <property type="match status" value="1"/>
</dbReference>
<feature type="domain" description="LicD/FKTN/FKRP nucleotidyltransferase" evidence="2">
    <location>
        <begin position="253"/>
        <end position="309"/>
    </location>
</feature>
<evidence type="ECO:0000259" key="1">
    <source>
        <dbReference type="Pfam" id="PF01755"/>
    </source>
</evidence>
<dbReference type="InterPro" id="IPR052942">
    <property type="entry name" value="LPS_cholinephosphotransferase"/>
</dbReference>
<reference evidence="3 4" key="1">
    <citation type="submission" date="2021-08" db="EMBL/GenBank/DDBJ databases">
        <title>The genome sequence of Chitinophaga sp. B61.</title>
        <authorList>
            <person name="Zhang X."/>
        </authorList>
    </citation>
    <scope>NUCLEOTIDE SEQUENCE [LARGE SCALE GENOMIC DNA]</scope>
    <source>
        <strain evidence="3 4">B61</strain>
    </source>
</reference>
<dbReference type="Pfam" id="PF01755">
    <property type="entry name" value="Glyco_transf_25"/>
    <property type="match status" value="1"/>
</dbReference>
<accession>A0ABS7GEB0</accession>
<organism evidence="3 4">
    <name type="scientific">Chitinophaga rhizophila</name>
    <dbReference type="NCBI Taxonomy" id="2866212"/>
    <lineage>
        <taxon>Bacteria</taxon>
        <taxon>Pseudomonadati</taxon>
        <taxon>Bacteroidota</taxon>
        <taxon>Chitinophagia</taxon>
        <taxon>Chitinophagales</taxon>
        <taxon>Chitinophagaceae</taxon>
        <taxon>Chitinophaga</taxon>
    </lineage>
</organism>
<dbReference type="EMBL" id="JAICCF010000003">
    <property type="protein sequence ID" value="MBW8686006.1"/>
    <property type="molecule type" value="Genomic_DNA"/>
</dbReference>
<gene>
    <name evidence="3" type="ORF">K1Y79_16825</name>
</gene>
<keyword evidence="4" id="KW-1185">Reference proteome</keyword>
<evidence type="ECO:0000313" key="4">
    <source>
        <dbReference type="Proteomes" id="UP000812961"/>
    </source>
</evidence>
<dbReference type="InterPro" id="IPR002654">
    <property type="entry name" value="Glyco_trans_25"/>
</dbReference>
<feature type="domain" description="Glycosyl transferase family 25" evidence="1">
    <location>
        <begin position="36"/>
        <end position="184"/>
    </location>
</feature>
<evidence type="ECO:0000259" key="2">
    <source>
        <dbReference type="Pfam" id="PF04991"/>
    </source>
</evidence>
<dbReference type="RefSeq" id="WP_220251330.1">
    <property type="nucleotide sequence ID" value="NZ_JAICCF010000003.1"/>
</dbReference>
<evidence type="ECO:0000313" key="3">
    <source>
        <dbReference type="EMBL" id="MBW8686006.1"/>
    </source>
</evidence>
<comment type="caution">
    <text evidence="3">The sequence shown here is derived from an EMBL/GenBank/DDBJ whole genome shotgun (WGS) entry which is preliminary data.</text>
</comment>
<dbReference type="InterPro" id="IPR007074">
    <property type="entry name" value="LicD/FKTN/FKRP_NTP_transf"/>
</dbReference>